<dbReference type="EMBL" id="KE345012">
    <property type="protein sequence ID" value="EXB89604.1"/>
    <property type="molecule type" value="Genomic_DNA"/>
</dbReference>
<gene>
    <name evidence="1" type="ORF">L484_018705</name>
</gene>
<name>W9S5C8_9ROSA</name>
<accession>W9S5C8</accession>
<organism evidence="1 2">
    <name type="scientific">Morus notabilis</name>
    <dbReference type="NCBI Taxonomy" id="981085"/>
    <lineage>
        <taxon>Eukaryota</taxon>
        <taxon>Viridiplantae</taxon>
        <taxon>Streptophyta</taxon>
        <taxon>Embryophyta</taxon>
        <taxon>Tracheophyta</taxon>
        <taxon>Spermatophyta</taxon>
        <taxon>Magnoliopsida</taxon>
        <taxon>eudicotyledons</taxon>
        <taxon>Gunneridae</taxon>
        <taxon>Pentapetalae</taxon>
        <taxon>rosids</taxon>
        <taxon>fabids</taxon>
        <taxon>Rosales</taxon>
        <taxon>Moraceae</taxon>
        <taxon>Moreae</taxon>
        <taxon>Morus</taxon>
    </lineage>
</organism>
<reference evidence="2" key="1">
    <citation type="submission" date="2013-01" db="EMBL/GenBank/DDBJ databases">
        <title>Draft Genome Sequence of a Mulberry Tree, Morus notabilis C.K. Schneid.</title>
        <authorList>
            <person name="He N."/>
            <person name="Zhao S."/>
        </authorList>
    </citation>
    <scope>NUCLEOTIDE SEQUENCE</scope>
</reference>
<evidence type="ECO:0000313" key="2">
    <source>
        <dbReference type="Proteomes" id="UP000030645"/>
    </source>
</evidence>
<dbReference type="Proteomes" id="UP000030645">
    <property type="component" value="Unassembled WGS sequence"/>
</dbReference>
<dbReference type="AlphaFoldDB" id="W9S5C8"/>
<protein>
    <submittedName>
        <fullName evidence="1">Uncharacterized protein</fullName>
    </submittedName>
</protein>
<keyword evidence="2" id="KW-1185">Reference proteome</keyword>
<evidence type="ECO:0000313" key="1">
    <source>
        <dbReference type="EMBL" id="EXB89604.1"/>
    </source>
</evidence>
<proteinExistence type="predicted"/>
<sequence length="66" mass="7482">MAIGIKDRSFPKYPVGAIHWAAFSLTEKQRDRCLRSEKRRRTEPPGKVAMLGEVEGVGFLKCLCVF</sequence>